<feature type="domain" description="DUF7048" evidence="1">
    <location>
        <begin position="27"/>
        <end position="408"/>
    </location>
</feature>
<keyword evidence="4" id="KW-1185">Reference proteome</keyword>
<gene>
    <name evidence="3" type="ORF">TCIL3000_0_56710</name>
</gene>
<evidence type="ECO:0000259" key="2">
    <source>
        <dbReference type="Pfam" id="PF23136"/>
    </source>
</evidence>
<dbReference type="InterPro" id="IPR015943">
    <property type="entry name" value="WD40/YVTN_repeat-like_dom_sf"/>
</dbReference>
<dbReference type="InterPro" id="IPR001680">
    <property type="entry name" value="WD40_rpt"/>
</dbReference>
<sequence>MHLAIPISKLCSSFPFTVTRDARYSAEGTFVTSVKILPSASLFLVGDGMQVVICSLEDSGAYRIHGTLLFRQCKGDSLVCCLIDSEGKVSDLGCSAVAFPIPVSPQNICIGNGGDVVYNNFLAPDEAVVVSSGCYIGYVQLGGEKDLTSGRTLHFEELNCVACACVVLELSLLVVFSARCICGVVDVRNGVILNLLHDISLSKRGPLLSCAPMFRRGCDSFEFMVSCSGAFKPYVITVSRSTCDKISVEQGECVEPNQQNYARDLTGQLYVRDCEAFFLVASVWRGAVHFVVSQDGELQSSTIFENEINIPYVSGFWVDETFVVLRADGVAMQLLIKVHQGNTVGVRVVPLRCIELMSRNGAFVYGCSGYFIVLTVESVNALWNGSRDAVWIADSNGQKHTIGSLSANPPEVDNLFTDAVLFRSGIAIIAVKHSGDCIAVVLTSSSVTTELLANESKPGSVSSCLAYGKNETVFVTGHKNGVVHVWTNAQLQCTIHTAHAGPIDKIVLLDKGGGSKEHGVLTICTERGSVVMHHQETYECLYVIQAPCGPLTSLLLDKSNEHLVATSGALGGLWYLPTCKLKAVSHVSSNTTKEQRRQDVLLWPYQGGAVSVDKASTLGGVYFSIVVNVALLVDVLSRQSIDETALSTHFAVSVLFSRLRETLKQTSKLRESLNANVTNGIINFSPVSEAQSVAYHLAISIISGISDGSMGLAGSDEVLCLKGLGESLLSSGCIAEVPTPESIIIRAFPLLLRMTEVARKAVRLSIGNAVSQLTPPKLSKLMTELLVKAHSEPLIRRWFEVTHPLSEVGVWCYSLLIRITIASEINSPNTLAPVSAIVRDLREDMTRLVKELTTDGEPQYLLFLLLIVREHYTYMMGYLLENLNPLANAVATLAFEADGNISASATKTLLLIATVEGKEFIEGCIPKWYDDNTHWRQHILAFFCNLIQVAPVQSYVSFSTMKKLFLRAYDPYNPRRAERNICAMPALRLVGMAVSHLPNVSFQQQMQYLAVGCHDGSVQVINLKTTGVVASFASHLEAILCVAYSSSTLRHDIAVLSEKMDTVKVWHASCSSGVLSTLFTGSAVEFHLGSTIEIPQPTSFKSTKCELQLLVTKCKLKWLSPHCVELCTPFHDRQQLTVP</sequence>
<dbReference type="EMBL" id="CAEQ01001781">
    <property type="protein sequence ID" value="CCD15111.1"/>
    <property type="molecule type" value="Genomic_DNA"/>
</dbReference>
<dbReference type="InterPro" id="IPR055476">
    <property type="entry name" value="DUF7048"/>
</dbReference>
<dbReference type="GO" id="GO:0005737">
    <property type="term" value="C:cytoplasm"/>
    <property type="evidence" value="ECO:0007669"/>
    <property type="project" value="TreeGrafter"/>
</dbReference>
<dbReference type="InterPro" id="IPR055479">
    <property type="entry name" value="DUF7051"/>
</dbReference>
<dbReference type="VEuPathDB" id="TriTrypDB:TcIL3000_0_56710"/>
<proteinExistence type="predicted"/>
<comment type="caution">
    <text evidence="3">The sequence shown here is derived from an EMBL/GenBank/DDBJ whole genome shotgun (WGS) entry which is preliminary data.</text>
</comment>
<evidence type="ECO:0000313" key="3">
    <source>
        <dbReference type="EMBL" id="CCD15111.1"/>
    </source>
</evidence>
<dbReference type="PANTHER" id="PTHR44099:SF4">
    <property type="entry name" value="RABCONNECTIN-3B, ISOFORM A"/>
    <property type="match status" value="1"/>
</dbReference>
<dbReference type="InterPro" id="IPR049916">
    <property type="entry name" value="WDR72-like"/>
</dbReference>
<feature type="domain" description="DUF7051" evidence="2">
    <location>
        <begin position="740"/>
        <end position="994"/>
    </location>
</feature>
<dbReference type="OMA" id="FSNGECH"/>
<dbReference type="Pfam" id="PF23126">
    <property type="entry name" value="DUF7048"/>
    <property type="match status" value="1"/>
</dbReference>
<dbReference type="Proteomes" id="UP000000702">
    <property type="component" value="Unassembled WGS sequence"/>
</dbReference>
<dbReference type="InterPro" id="IPR036322">
    <property type="entry name" value="WD40_repeat_dom_sf"/>
</dbReference>
<evidence type="ECO:0000313" key="4">
    <source>
        <dbReference type="Proteomes" id="UP000000702"/>
    </source>
</evidence>
<dbReference type="Pfam" id="PF23136">
    <property type="entry name" value="DUF7051"/>
    <property type="match status" value="1"/>
</dbReference>
<dbReference type="PANTHER" id="PTHR44099">
    <property type="entry name" value="RABCONNECTIN-3B, ISOFORM A"/>
    <property type="match status" value="1"/>
</dbReference>
<name>F9WCW3_TRYCI</name>
<reference evidence="4" key="1">
    <citation type="submission" date="2011-07" db="EMBL/GenBank/DDBJ databases">
        <title>Divergent evolution of antigenic variation in African trypanosomes.</title>
        <authorList>
            <person name="Jackson A.P."/>
            <person name="Berry A."/>
            <person name="Allison H.C."/>
            <person name="Burton P."/>
            <person name="Anderson J."/>
            <person name="Aslett M."/>
            <person name="Brown R."/>
            <person name="Corton N."/>
            <person name="Harris D."/>
            <person name="Hauser H."/>
            <person name="Gamble J."/>
            <person name="Gilderthorp R."/>
            <person name="McQuillan J."/>
            <person name="Quail M.A."/>
            <person name="Sanders M."/>
            <person name="Van Tonder A."/>
            <person name="Ginger M.L."/>
            <person name="Donelson J.E."/>
            <person name="Field M.C."/>
            <person name="Barry J.D."/>
            <person name="Berriman M."/>
            <person name="Hertz-Fowler C."/>
        </authorList>
    </citation>
    <scope>NUCLEOTIDE SEQUENCE [LARGE SCALE GENOMIC DNA]</scope>
    <source>
        <strain evidence="4">IL3000</strain>
    </source>
</reference>
<protein>
    <submittedName>
        <fullName evidence="3">WGS project CAEQ00000000 data, annotated contig 2285</fullName>
    </submittedName>
</protein>
<dbReference type="SMART" id="SM00320">
    <property type="entry name" value="WD40"/>
    <property type="match status" value="5"/>
</dbReference>
<accession>F9WCW3</accession>
<dbReference type="Gene3D" id="2.130.10.10">
    <property type="entry name" value="YVTN repeat-like/Quinoprotein amine dehydrogenase"/>
    <property type="match status" value="2"/>
</dbReference>
<dbReference type="AlphaFoldDB" id="F9WCW3"/>
<dbReference type="SUPFAM" id="SSF50978">
    <property type="entry name" value="WD40 repeat-like"/>
    <property type="match status" value="2"/>
</dbReference>
<organism evidence="3 4">
    <name type="scientific">Trypanosoma congolense (strain IL3000)</name>
    <dbReference type="NCBI Taxonomy" id="1068625"/>
    <lineage>
        <taxon>Eukaryota</taxon>
        <taxon>Discoba</taxon>
        <taxon>Euglenozoa</taxon>
        <taxon>Kinetoplastea</taxon>
        <taxon>Metakinetoplastina</taxon>
        <taxon>Trypanosomatida</taxon>
        <taxon>Trypanosomatidae</taxon>
        <taxon>Trypanosoma</taxon>
        <taxon>Nannomonas</taxon>
    </lineage>
</organism>
<evidence type="ECO:0000259" key="1">
    <source>
        <dbReference type="Pfam" id="PF23126"/>
    </source>
</evidence>
<reference evidence="3 4" key="2">
    <citation type="journal article" date="2012" name="Proc. Natl. Acad. Sci. U.S.A.">
        <title>Antigenic diversity is generated by distinct evolutionary mechanisms in African trypanosome species.</title>
        <authorList>
            <person name="Jackson A.P."/>
            <person name="Berry A."/>
            <person name="Aslett M."/>
            <person name="Allison H.C."/>
            <person name="Burton P."/>
            <person name="Vavrova-Anderson J."/>
            <person name="Brown R."/>
            <person name="Browne H."/>
            <person name="Corton N."/>
            <person name="Hauser H."/>
            <person name="Gamble J."/>
            <person name="Gilderthorp R."/>
            <person name="Marcello L."/>
            <person name="McQuillan J."/>
            <person name="Otto T.D."/>
            <person name="Quail M.A."/>
            <person name="Sanders M.J."/>
            <person name="van Tonder A."/>
            <person name="Ginger M.L."/>
            <person name="Field M.C."/>
            <person name="Barry J.D."/>
            <person name="Hertz-Fowler C."/>
            <person name="Berriman M."/>
        </authorList>
    </citation>
    <scope>NUCLEOTIDE SEQUENCE [LARGE SCALE GENOMIC DNA]</scope>
    <source>
        <strain evidence="3 4">IL3000</strain>
    </source>
</reference>